<name>A0A163ZA39_9BRAD</name>
<dbReference type="Proteomes" id="UP000076574">
    <property type="component" value="Unassembled WGS sequence"/>
</dbReference>
<dbReference type="SUPFAM" id="SSF103025">
    <property type="entry name" value="Folate-binding domain"/>
    <property type="match status" value="1"/>
</dbReference>
<evidence type="ECO:0000313" key="1">
    <source>
        <dbReference type="EMBL" id="KZD23205.1"/>
    </source>
</evidence>
<reference evidence="1 2" key="1">
    <citation type="submission" date="2016-03" db="EMBL/GenBank/DDBJ databases">
        <title>Microsymbionts genomes from the relict species Vavilovia formosa (Stev.) Fed.</title>
        <authorList>
            <person name="Kopat V."/>
            <person name="Chirak E."/>
            <person name="Kimeklis A."/>
            <person name="Andronov E."/>
        </authorList>
    </citation>
    <scope>NUCLEOTIDE SEQUENCE [LARGE SCALE GENOMIC DNA]</scope>
    <source>
        <strain evidence="1 2">Vaf07</strain>
    </source>
</reference>
<gene>
    <name evidence="1" type="ORF">A4A58_07415</name>
</gene>
<dbReference type="Gene3D" id="3.30.1360.120">
    <property type="entry name" value="Probable tRNA modification gtpase trme, domain 1"/>
    <property type="match status" value="1"/>
</dbReference>
<organism evidence="1 2">
    <name type="scientific">Tardiphaga robiniae</name>
    <dbReference type="NCBI Taxonomy" id="943830"/>
    <lineage>
        <taxon>Bacteria</taxon>
        <taxon>Pseudomonadati</taxon>
        <taxon>Pseudomonadota</taxon>
        <taxon>Alphaproteobacteria</taxon>
        <taxon>Hyphomicrobiales</taxon>
        <taxon>Nitrobacteraceae</taxon>
        <taxon>Tardiphaga</taxon>
    </lineage>
</organism>
<evidence type="ECO:0000313" key="2">
    <source>
        <dbReference type="Proteomes" id="UP000076574"/>
    </source>
</evidence>
<keyword evidence="2" id="KW-1185">Reference proteome</keyword>
<dbReference type="Pfam" id="PF04268">
    <property type="entry name" value="SoxG"/>
    <property type="match status" value="1"/>
</dbReference>
<dbReference type="AlphaFoldDB" id="A0A163ZA39"/>
<dbReference type="STRING" id="943830.A4A58_07415"/>
<protein>
    <recommendedName>
        <fullName evidence="3">Sarcosine oxidase subunit gamma</fullName>
    </recommendedName>
</protein>
<evidence type="ECO:0008006" key="3">
    <source>
        <dbReference type="Google" id="ProtNLM"/>
    </source>
</evidence>
<dbReference type="Gene3D" id="3.30.70.1520">
    <property type="entry name" value="Heterotetrameric sarcosine oxidase"/>
    <property type="match status" value="1"/>
</dbReference>
<proteinExistence type="predicted"/>
<dbReference type="InterPro" id="IPR007375">
    <property type="entry name" value="SoxG"/>
</dbReference>
<sequence length="200" mass="20637">MQKEHGCVLDLAHIPAFANLRSMGDGRGVIARERRGIAVATVMARKGQSAALAAAVKEQFDINLPLGPHGSGSDAMSFLGTGPGRWLVTHDAGTPRFVDSLAQQLDSLASVVEQSDGVGLLRLSGPALLEVLAKGVAIDLSATAFPAGSVAVTQIAHMGVTLWKVDEAPTIHIAVARSMAGSFLHWLEASAAVAGLVVDS</sequence>
<dbReference type="InterPro" id="IPR027266">
    <property type="entry name" value="TrmE/GcvT-like"/>
</dbReference>
<comment type="caution">
    <text evidence="1">The sequence shown here is derived from an EMBL/GenBank/DDBJ whole genome shotgun (WGS) entry which is preliminary data.</text>
</comment>
<dbReference type="EMBL" id="LVYV01000012">
    <property type="protein sequence ID" value="KZD23205.1"/>
    <property type="molecule type" value="Genomic_DNA"/>
</dbReference>
<accession>A0A163ZA39</accession>